<reference evidence="4" key="1">
    <citation type="journal article" date="2017" name="Nature">
        <title>The genome of Chenopodium quinoa.</title>
        <authorList>
            <person name="Jarvis D.E."/>
            <person name="Ho Y.S."/>
            <person name="Lightfoot D.J."/>
            <person name="Schmoeckel S.M."/>
            <person name="Li B."/>
            <person name="Borm T.J.A."/>
            <person name="Ohyanagi H."/>
            <person name="Mineta K."/>
            <person name="Michell C.T."/>
            <person name="Saber N."/>
            <person name="Kharbatia N.M."/>
            <person name="Rupper R.R."/>
            <person name="Sharp A.R."/>
            <person name="Dally N."/>
            <person name="Boughton B.A."/>
            <person name="Woo Y.H."/>
            <person name="Gao G."/>
            <person name="Schijlen E.G.W.M."/>
            <person name="Guo X."/>
            <person name="Momin A.A."/>
            <person name="Negrao S."/>
            <person name="Al-Babili S."/>
            <person name="Gehring C."/>
            <person name="Roessner U."/>
            <person name="Jung C."/>
            <person name="Murphy K."/>
            <person name="Arold S.T."/>
            <person name="Gojobori T."/>
            <person name="van der Linden C.G."/>
            <person name="van Loo E.N."/>
            <person name="Jellen E.N."/>
            <person name="Maughan P.J."/>
            <person name="Tester M."/>
        </authorList>
    </citation>
    <scope>NUCLEOTIDE SEQUENCE [LARGE SCALE GENOMIC DNA]</scope>
    <source>
        <strain evidence="4">cv. PI 614886</strain>
    </source>
</reference>
<accession>A0A803N8N1</accession>
<dbReference type="Proteomes" id="UP000596660">
    <property type="component" value="Unplaced"/>
</dbReference>
<evidence type="ECO:0000256" key="2">
    <source>
        <dbReference type="SAM" id="MobiDB-lite"/>
    </source>
</evidence>
<dbReference type="AlphaFoldDB" id="A0A803N8N1"/>
<dbReference type="GO" id="GO:0003676">
    <property type="term" value="F:nucleic acid binding"/>
    <property type="evidence" value="ECO:0007669"/>
    <property type="project" value="InterPro"/>
</dbReference>
<dbReference type="PANTHER" id="PTHR47481:SF42">
    <property type="entry name" value="RHO GTPASE-ACTIVATING PROTEIN GACK-LIKE"/>
    <property type="match status" value="1"/>
</dbReference>
<feature type="region of interest" description="Disordered" evidence="2">
    <location>
        <begin position="357"/>
        <end position="387"/>
    </location>
</feature>
<proteinExistence type="predicted"/>
<feature type="compositionally biased region" description="Basic and acidic residues" evidence="2">
    <location>
        <begin position="295"/>
        <end position="307"/>
    </location>
</feature>
<dbReference type="EnsemblPlants" id="AUR62042214-RA">
    <property type="protein sequence ID" value="AUR62042214-RA:cds"/>
    <property type="gene ID" value="AUR62042214"/>
</dbReference>
<dbReference type="InterPro" id="IPR001878">
    <property type="entry name" value="Znf_CCHC"/>
</dbReference>
<dbReference type="Gene3D" id="4.10.60.10">
    <property type="entry name" value="Zinc finger, CCHC-type"/>
    <property type="match status" value="1"/>
</dbReference>
<keyword evidence="1" id="KW-0863">Zinc-finger</keyword>
<evidence type="ECO:0000256" key="1">
    <source>
        <dbReference type="PROSITE-ProRule" id="PRU00047"/>
    </source>
</evidence>
<feature type="region of interest" description="Disordered" evidence="2">
    <location>
        <begin position="213"/>
        <end position="307"/>
    </location>
</feature>
<protein>
    <recommendedName>
        <fullName evidence="3">CCHC-type domain-containing protein</fullName>
    </recommendedName>
</protein>
<name>A0A803N8N1_CHEQI</name>
<feature type="domain" description="CCHC-type" evidence="3">
    <location>
        <begin position="338"/>
        <end position="352"/>
    </location>
</feature>
<keyword evidence="1" id="KW-0479">Metal-binding</keyword>
<feature type="compositionally biased region" description="Polar residues" evidence="2">
    <location>
        <begin position="362"/>
        <end position="373"/>
    </location>
</feature>
<evidence type="ECO:0000313" key="4">
    <source>
        <dbReference type="EnsemblPlants" id="AUR62042214-RA:cds"/>
    </source>
</evidence>
<dbReference type="PANTHER" id="PTHR47481">
    <property type="match status" value="1"/>
</dbReference>
<reference evidence="4" key="2">
    <citation type="submission" date="2021-03" db="UniProtKB">
        <authorList>
            <consortium name="EnsemblPlants"/>
        </authorList>
    </citation>
    <scope>IDENTIFICATION</scope>
</reference>
<dbReference type="Gramene" id="AUR62042214-RA">
    <property type="protein sequence ID" value="AUR62042214-RA:cds"/>
    <property type="gene ID" value="AUR62042214"/>
</dbReference>
<sequence>MADTPKYHPAFTITNVKSLTPITLDSNHGLYHSWAALFKVLCRVHDLTSHIIPPMDASELAAYESVKRAYLAYRRRLDAAVLNWIYNSVSPDILTAILLKDDTIHGAWTRLESMFQDNKASRASHLEQELADLDFGNFSNIDGYCNHVKSLADRLADVDAPIPDTRLILKLTAVLPEAYAGTVDFIQNQEPFPSFESCRSRLKLVERTIKNRLAKENGSTSRQPTTLLSSTGGHQQHDASVNTSRPSNRSNKPKKSVSKASERVVLLQEAQNSTYKRKNENRNPGGAKRLNQGDQNDKRIDDKGLSCDKADRNAPQWCAKCRKRNHTKSECRAKTNTCYRCGSQDHYVWDCPITPPTDRKGSGTNPRQGNKDNNVVRVTHNPQRPQTARRVYMMNTDEKDEDGAKLLMLKLFQLSSP</sequence>
<dbReference type="Pfam" id="PF14223">
    <property type="entry name" value="Retrotran_gag_2"/>
    <property type="match status" value="1"/>
</dbReference>
<dbReference type="PROSITE" id="PS50158">
    <property type="entry name" value="ZF_CCHC"/>
    <property type="match status" value="1"/>
</dbReference>
<evidence type="ECO:0000259" key="3">
    <source>
        <dbReference type="PROSITE" id="PS50158"/>
    </source>
</evidence>
<dbReference type="InterPro" id="IPR036875">
    <property type="entry name" value="Znf_CCHC_sf"/>
</dbReference>
<dbReference type="GO" id="GO:0008270">
    <property type="term" value="F:zinc ion binding"/>
    <property type="evidence" value="ECO:0007669"/>
    <property type="project" value="UniProtKB-KW"/>
</dbReference>
<organism evidence="4 5">
    <name type="scientific">Chenopodium quinoa</name>
    <name type="common">Quinoa</name>
    <dbReference type="NCBI Taxonomy" id="63459"/>
    <lineage>
        <taxon>Eukaryota</taxon>
        <taxon>Viridiplantae</taxon>
        <taxon>Streptophyta</taxon>
        <taxon>Embryophyta</taxon>
        <taxon>Tracheophyta</taxon>
        <taxon>Spermatophyta</taxon>
        <taxon>Magnoliopsida</taxon>
        <taxon>eudicotyledons</taxon>
        <taxon>Gunneridae</taxon>
        <taxon>Pentapetalae</taxon>
        <taxon>Caryophyllales</taxon>
        <taxon>Chenopodiaceae</taxon>
        <taxon>Chenopodioideae</taxon>
        <taxon>Atripliceae</taxon>
        <taxon>Chenopodium</taxon>
    </lineage>
</organism>
<feature type="compositionally biased region" description="Polar residues" evidence="2">
    <location>
        <begin position="217"/>
        <end position="250"/>
    </location>
</feature>
<evidence type="ECO:0000313" key="5">
    <source>
        <dbReference type="Proteomes" id="UP000596660"/>
    </source>
</evidence>
<dbReference type="SUPFAM" id="SSF57756">
    <property type="entry name" value="Retrovirus zinc finger-like domains"/>
    <property type="match status" value="1"/>
</dbReference>
<keyword evidence="1" id="KW-0862">Zinc</keyword>
<dbReference type="SMART" id="SM00343">
    <property type="entry name" value="ZnF_C2HC"/>
    <property type="match status" value="2"/>
</dbReference>
<keyword evidence="5" id="KW-1185">Reference proteome</keyword>